<proteinExistence type="predicted"/>
<evidence type="ECO:0000313" key="3">
    <source>
        <dbReference type="EMBL" id="CAB4959616.1"/>
    </source>
</evidence>
<dbReference type="Pfam" id="PF11298">
    <property type="entry name" value="DUF3099"/>
    <property type="match status" value="1"/>
</dbReference>
<feature type="region of interest" description="Disordered" evidence="1">
    <location>
        <begin position="1"/>
        <end position="26"/>
    </location>
</feature>
<keyword evidence="2" id="KW-1133">Transmembrane helix</keyword>
<feature type="region of interest" description="Disordered" evidence="1">
    <location>
        <begin position="80"/>
        <end position="104"/>
    </location>
</feature>
<feature type="transmembrane region" description="Helical" evidence="2">
    <location>
        <begin position="58"/>
        <end position="75"/>
    </location>
</feature>
<keyword evidence="2" id="KW-0812">Transmembrane</keyword>
<keyword evidence="2" id="KW-0472">Membrane</keyword>
<accession>A0A6J7KUP3</accession>
<dbReference type="EMBL" id="CAFBNE010000072">
    <property type="protein sequence ID" value="CAB4959616.1"/>
    <property type="molecule type" value="Genomic_DNA"/>
</dbReference>
<sequence length="104" mass="11276">MTTRRSQRETPQDVFTITGAQRGLSQEQTGRTRRYLISMGIRTGCVIAAIVVPGWPKWLFLAGAVILPYLAVVIANGGREQDEPGELGLSAPVQQALPPGQFRG</sequence>
<evidence type="ECO:0000256" key="1">
    <source>
        <dbReference type="SAM" id="MobiDB-lite"/>
    </source>
</evidence>
<organism evidence="3">
    <name type="scientific">freshwater metagenome</name>
    <dbReference type="NCBI Taxonomy" id="449393"/>
    <lineage>
        <taxon>unclassified sequences</taxon>
        <taxon>metagenomes</taxon>
        <taxon>ecological metagenomes</taxon>
    </lineage>
</organism>
<protein>
    <submittedName>
        <fullName evidence="3">Unannotated protein</fullName>
    </submittedName>
</protein>
<evidence type="ECO:0000256" key="2">
    <source>
        <dbReference type="SAM" id="Phobius"/>
    </source>
</evidence>
<dbReference type="InterPro" id="IPR021449">
    <property type="entry name" value="DUF3099"/>
</dbReference>
<name>A0A6J7KUP3_9ZZZZ</name>
<dbReference type="AlphaFoldDB" id="A0A6J7KUP3"/>
<feature type="transmembrane region" description="Helical" evidence="2">
    <location>
        <begin position="35"/>
        <end position="52"/>
    </location>
</feature>
<feature type="compositionally biased region" description="Polar residues" evidence="1">
    <location>
        <begin position="13"/>
        <end position="26"/>
    </location>
</feature>
<reference evidence="3" key="1">
    <citation type="submission" date="2020-05" db="EMBL/GenBank/DDBJ databases">
        <authorList>
            <person name="Chiriac C."/>
            <person name="Salcher M."/>
            <person name="Ghai R."/>
            <person name="Kavagutti S V."/>
        </authorList>
    </citation>
    <scope>NUCLEOTIDE SEQUENCE</scope>
</reference>
<feature type="compositionally biased region" description="Basic and acidic residues" evidence="1">
    <location>
        <begin position="1"/>
        <end position="11"/>
    </location>
</feature>
<gene>
    <name evidence="3" type="ORF">UFOPK3772_02107</name>
</gene>